<evidence type="ECO:0000313" key="9">
    <source>
        <dbReference type="Proteomes" id="UP000815325"/>
    </source>
</evidence>
<evidence type="ECO:0000256" key="5">
    <source>
        <dbReference type="SAM" id="MobiDB-lite"/>
    </source>
</evidence>
<keyword evidence="3" id="KW-0508">mRNA splicing</keyword>
<feature type="region of interest" description="Disordered" evidence="5">
    <location>
        <begin position="113"/>
        <end position="178"/>
    </location>
</feature>
<gene>
    <name evidence="8" type="ORF">DUNSADRAFT_14784</name>
</gene>
<dbReference type="CDD" id="cd24162">
    <property type="entry name" value="Prp3_C"/>
    <property type="match status" value="1"/>
</dbReference>
<feature type="region of interest" description="Disordered" evidence="5">
    <location>
        <begin position="26"/>
        <end position="98"/>
    </location>
</feature>
<dbReference type="InterPro" id="IPR013881">
    <property type="entry name" value="Pre-mRNA_splic_Prp3_dom"/>
</dbReference>
<evidence type="ECO:0000256" key="4">
    <source>
        <dbReference type="ARBA" id="ARBA00023242"/>
    </source>
</evidence>
<keyword evidence="2" id="KW-0507">mRNA processing</keyword>
<feature type="domain" description="Pre-mRNA-splicing factor 3" evidence="7">
    <location>
        <begin position="92"/>
        <end position="295"/>
    </location>
</feature>
<keyword evidence="9" id="KW-1185">Reference proteome</keyword>
<accession>A0ABQ7G6U0</accession>
<evidence type="ECO:0000256" key="1">
    <source>
        <dbReference type="ARBA" id="ARBA00004123"/>
    </source>
</evidence>
<evidence type="ECO:0000259" key="7">
    <source>
        <dbReference type="Pfam" id="PF08572"/>
    </source>
</evidence>
<evidence type="ECO:0000256" key="3">
    <source>
        <dbReference type="ARBA" id="ARBA00023187"/>
    </source>
</evidence>
<evidence type="ECO:0000313" key="8">
    <source>
        <dbReference type="EMBL" id="KAF5830294.1"/>
    </source>
</evidence>
<feature type="region of interest" description="Disordered" evidence="5">
    <location>
        <begin position="380"/>
        <end position="403"/>
    </location>
</feature>
<dbReference type="Pfam" id="PF08572">
    <property type="entry name" value="PRP3"/>
    <property type="match status" value="1"/>
</dbReference>
<dbReference type="PANTHER" id="PTHR14212:SF0">
    <property type="entry name" value="U4_U6 SMALL NUCLEAR RIBONUCLEOPROTEIN PRP3"/>
    <property type="match status" value="1"/>
</dbReference>
<dbReference type="InterPro" id="IPR027104">
    <property type="entry name" value="Prp3"/>
</dbReference>
<feature type="compositionally biased region" description="Basic and acidic residues" evidence="5">
    <location>
        <begin position="134"/>
        <end position="149"/>
    </location>
</feature>
<proteinExistence type="predicted"/>
<dbReference type="Proteomes" id="UP000815325">
    <property type="component" value="Unassembled WGS sequence"/>
</dbReference>
<feature type="domain" description="Small nuclear ribonucleoprotein Prp3 C-terminal" evidence="6">
    <location>
        <begin position="318"/>
        <end position="449"/>
    </location>
</feature>
<dbReference type="EMBL" id="MU070059">
    <property type="protein sequence ID" value="KAF5830294.1"/>
    <property type="molecule type" value="Genomic_DNA"/>
</dbReference>
<name>A0ABQ7G6U0_DUNSA</name>
<evidence type="ECO:0000259" key="6">
    <source>
        <dbReference type="Pfam" id="PF06544"/>
    </source>
</evidence>
<organism evidence="8 9">
    <name type="scientific">Dunaliella salina</name>
    <name type="common">Green alga</name>
    <name type="synonym">Protococcus salinus</name>
    <dbReference type="NCBI Taxonomy" id="3046"/>
    <lineage>
        <taxon>Eukaryota</taxon>
        <taxon>Viridiplantae</taxon>
        <taxon>Chlorophyta</taxon>
        <taxon>core chlorophytes</taxon>
        <taxon>Chlorophyceae</taxon>
        <taxon>CS clade</taxon>
        <taxon>Chlamydomonadales</taxon>
        <taxon>Dunaliellaceae</taxon>
        <taxon>Dunaliella</taxon>
    </lineage>
</organism>
<comment type="caution">
    <text evidence="8">The sequence shown here is derived from an EMBL/GenBank/DDBJ whole genome shotgun (WGS) entry which is preliminary data.</text>
</comment>
<evidence type="ECO:0000256" key="2">
    <source>
        <dbReference type="ARBA" id="ARBA00022664"/>
    </source>
</evidence>
<reference evidence="8" key="1">
    <citation type="submission" date="2017-08" db="EMBL/GenBank/DDBJ databases">
        <authorList>
            <person name="Polle J.E."/>
            <person name="Barry K."/>
            <person name="Cushman J."/>
            <person name="Schmutz J."/>
            <person name="Tran D."/>
            <person name="Hathwaick L.T."/>
            <person name="Yim W.C."/>
            <person name="Jenkins J."/>
            <person name="Mckie-Krisberg Z.M."/>
            <person name="Prochnik S."/>
            <person name="Lindquist E."/>
            <person name="Dockter R.B."/>
            <person name="Adam C."/>
            <person name="Molina H."/>
            <person name="Bunkerborg J."/>
            <person name="Jin E."/>
            <person name="Buchheim M."/>
            <person name="Magnuson J."/>
        </authorList>
    </citation>
    <scope>NUCLEOTIDE SEQUENCE</scope>
    <source>
        <strain evidence="8">CCAP 19/18</strain>
    </source>
</reference>
<sequence length="462" mass="51521">MLAEGTPWRGCACVQELPGLRARYGEGAGVRRGPQGPIGPTPLGGKGGDPNLVPLGANPNLVPLGTKSVSREGTPVPSGFGARGEDEEEEDMPEVVPDVEWWDKGLLATGSYENDIKPVSSQPSQSGTQQPSQKMEDGHDVEGRQKVEDGQEQGGAEAMQEDGKEEQQQQQQNQHPEGVHVAIKEQKITHFVEHPVPIEPPAELPVPPPQPLKLTKRELKKLRTQRRQAREAEKQDLIRQGLLEPAKPKVKLSNLYRVLGEQAVADPTFLEMETRKQMAERQAAHDDRNMARMLTPAERKAKKERKMFDDNGVDLITAVYRIERMDNPQNRYKVDINARENHMTGVLLITPEFSLVVVEGCGKAHKRYAKLMLRRIDWSLPPPKQGKGADDDEEEEDEEEGPTNACNLVWEGIVKKPAFQGFKVEQCSSVEHAQQVLTLRNVSHYWDAAMNFNPAEARPVEL</sequence>
<keyword evidence="4" id="KW-0539">Nucleus</keyword>
<comment type="subcellular location">
    <subcellularLocation>
        <location evidence="1">Nucleus</location>
    </subcellularLocation>
</comment>
<dbReference type="InterPro" id="IPR010541">
    <property type="entry name" value="Prp3_C"/>
</dbReference>
<dbReference type="PANTHER" id="PTHR14212">
    <property type="entry name" value="U4/U6-ASSOCIATED RNA SPLICING FACTOR-RELATED"/>
    <property type="match status" value="1"/>
</dbReference>
<dbReference type="Pfam" id="PF06544">
    <property type="entry name" value="Prp3_C"/>
    <property type="match status" value="1"/>
</dbReference>
<feature type="compositionally biased region" description="Acidic residues" evidence="5">
    <location>
        <begin position="390"/>
        <end position="401"/>
    </location>
</feature>
<protein>
    <submittedName>
        <fullName evidence="8">Pre-mRNA processing factor 3-domain-containing protein</fullName>
    </submittedName>
</protein>
<feature type="compositionally biased region" description="Low complexity" evidence="5">
    <location>
        <begin position="120"/>
        <end position="133"/>
    </location>
</feature>